<name>A0A4R0XLT1_9BURK</name>
<evidence type="ECO:0000313" key="2">
    <source>
        <dbReference type="EMBL" id="TCG08397.1"/>
    </source>
</evidence>
<dbReference type="AlphaFoldDB" id="A0A4R0XLT1"/>
<proteinExistence type="predicted"/>
<reference evidence="2 3" key="1">
    <citation type="submission" date="2017-02" db="EMBL/GenBank/DDBJ databases">
        <title>Paraburkholderia sophoroidis sp. nov. and Paraburkholderia steynii sp. nov. rhizobial symbionts of the fynbos legume Hypocalyptus sophoroides.</title>
        <authorList>
            <person name="Steenkamp E.T."/>
            <person name="Beukes C.W."/>
            <person name="Van Zyl E."/>
            <person name="Avontuur J."/>
            <person name="Chan W.Y."/>
            <person name="Hassen A."/>
            <person name="Palmer M."/>
            <person name="Mthombeni L."/>
            <person name="Phalane F."/>
            <person name="Sereme K."/>
            <person name="Venter S.N."/>
        </authorList>
    </citation>
    <scope>NUCLEOTIDE SEQUENCE [LARGE SCALE GENOMIC DNA]</scope>
    <source>
        <strain evidence="2 3">HC1.1ba</strain>
    </source>
</reference>
<feature type="region of interest" description="Disordered" evidence="1">
    <location>
        <begin position="22"/>
        <end position="51"/>
    </location>
</feature>
<sequence>MKSPAPFGNSVSVCGGCTASAEAERANHRGQRAAHVERGQRGTDGLFVNSEWQGGHHRNHLLRRRVMRQLQFLSDRRSDRNVDL</sequence>
<keyword evidence="3" id="KW-1185">Reference proteome</keyword>
<protein>
    <submittedName>
        <fullName evidence="2">Uncharacterized protein</fullName>
    </submittedName>
</protein>
<gene>
    <name evidence="2" type="ORF">BZM27_12790</name>
</gene>
<evidence type="ECO:0000313" key="3">
    <source>
        <dbReference type="Proteomes" id="UP000294200"/>
    </source>
</evidence>
<dbReference type="EMBL" id="MWML01000036">
    <property type="protein sequence ID" value="TCG08397.1"/>
    <property type="molecule type" value="Genomic_DNA"/>
</dbReference>
<evidence type="ECO:0000256" key="1">
    <source>
        <dbReference type="SAM" id="MobiDB-lite"/>
    </source>
</evidence>
<organism evidence="2 3">
    <name type="scientific">Paraburkholderia steynii</name>
    <dbReference type="NCBI Taxonomy" id="1245441"/>
    <lineage>
        <taxon>Bacteria</taxon>
        <taxon>Pseudomonadati</taxon>
        <taxon>Pseudomonadota</taxon>
        <taxon>Betaproteobacteria</taxon>
        <taxon>Burkholderiales</taxon>
        <taxon>Burkholderiaceae</taxon>
        <taxon>Paraburkholderia</taxon>
    </lineage>
</organism>
<dbReference type="Proteomes" id="UP000294200">
    <property type="component" value="Unassembled WGS sequence"/>
</dbReference>
<comment type="caution">
    <text evidence="2">The sequence shown here is derived from an EMBL/GenBank/DDBJ whole genome shotgun (WGS) entry which is preliminary data.</text>
</comment>
<accession>A0A4R0XLT1</accession>